<dbReference type="EMBL" id="CATNWA010015305">
    <property type="protein sequence ID" value="CAI9581771.1"/>
    <property type="molecule type" value="Genomic_DNA"/>
</dbReference>
<organism evidence="1 2">
    <name type="scientific">Staurois parvus</name>
    <dbReference type="NCBI Taxonomy" id="386267"/>
    <lineage>
        <taxon>Eukaryota</taxon>
        <taxon>Metazoa</taxon>
        <taxon>Chordata</taxon>
        <taxon>Craniata</taxon>
        <taxon>Vertebrata</taxon>
        <taxon>Euteleostomi</taxon>
        <taxon>Amphibia</taxon>
        <taxon>Batrachia</taxon>
        <taxon>Anura</taxon>
        <taxon>Neobatrachia</taxon>
        <taxon>Ranoidea</taxon>
        <taxon>Ranidae</taxon>
        <taxon>Staurois</taxon>
    </lineage>
</organism>
<accession>A0ABN9EA44</accession>
<reference evidence="1" key="1">
    <citation type="submission" date="2023-05" db="EMBL/GenBank/DDBJ databases">
        <authorList>
            <person name="Stuckert A."/>
        </authorList>
    </citation>
    <scope>NUCLEOTIDE SEQUENCE</scope>
</reference>
<name>A0ABN9EA44_9NEOB</name>
<protein>
    <submittedName>
        <fullName evidence="1">Uncharacterized protein</fullName>
    </submittedName>
</protein>
<gene>
    <name evidence="1" type="ORF">SPARVUS_LOCUS9548565</name>
</gene>
<evidence type="ECO:0000313" key="2">
    <source>
        <dbReference type="Proteomes" id="UP001162483"/>
    </source>
</evidence>
<dbReference type="Proteomes" id="UP001162483">
    <property type="component" value="Unassembled WGS sequence"/>
</dbReference>
<evidence type="ECO:0000313" key="1">
    <source>
        <dbReference type="EMBL" id="CAI9581771.1"/>
    </source>
</evidence>
<sequence length="62" mass="6782">MIIYNVMGVQGGLCSLSSKRRGEEDLDDSQQHLDVFCSAAILDAPQAGPITHTDVRDQQRPP</sequence>
<comment type="caution">
    <text evidence="1">The sequence shown here is derived from an EMBL/GenBank/DDBJ whole genome shotgun (WGS) entry which is preliminary data.</text>
</comment>
<keyword evidence="2" id="KW-1185">Reference proteome</keyword>
<proteinExistence type="predicted"/>